<name>A0A4R6ST45_9SPHI</name>
<dbReference type="EMBL" id="SNYC01000005">
    <property type="protein sequence ID" value="TDQ08487.1"/>
    <property type="molecule type" value="Genomic_DNA"/>
</dbReference>
<gene>
    <name evidence="2" type="ORF">ATK78_3001</name>
</gene>
<feature type="coiled-coil region" evidence="1">
    <location>
        <begin position="441"/>
        <end position="487"/>
    </location>
</feature>
<protein>
    <submittedName>
        <fullName evidence="2">DNA sulfur modification protein DndD</fullName>
    </submittedName>
</protein>
<feature type="coiled-coil region" evidence="1">
    <location>
        <begin position="226"/>
        <end position="253"/>
    </location>
</feature>
<dbReference type="RefSeq" id="WP_133576848.1">
    <property type="nucleotide sequence ID" value="NZ_SNYC01000005.1"/>
</dbReference>
<dbReference type="InterPro" id="IPR027417">
    <property type="entry name" value="P-loop_NTPase"/>
</dbReference>
<dbReference type="Proteomes" id="UP000295620">
    <property type="component" value="Unassembled WGS sequence"/>
</dbReference>
<organism evidence="2 3">
    <name type="scientific">Pedobacter metabolipauper</name>
    <dbReference type="NCBI Taxonomy" id="425513"/>
    <lineage>
        <taxon>Bacteria</taxon>
        <taxon>Pseudomonadati</taxon>
        <taxon>Bacteroidota</taxon>
        <taxon>Sphingobacteriia</taxon>
        <taxon>Sphingobacteriales</taxon>
        <taxon>Sphingobacteriaceae</taxon>
        <taxon>Pedobacter</taxon>
    </lineage>
</organism>
<evidence type="ECO:0000313" key="3">
    <source>
        <dbReference type="Proteomes" id="UP000295620"/>
    </source>
</evidence>
<evidence type="ECO:0000256" key="1">
    <source>
        <dbReference type="SAM" id="Coils"/>
    </source>
</evidence>
<dbReference type="GO" id="GO:0000731">
    <property type="term" value="P:DNA synthesis involved in DNA repair"/>
    <property type="evidence" value="ECO:0007669"/>
    <property type="project" value="TreeGrafter"/>
</dbReference>
<keyword evidence="1" id="KW-0175">Coiled coil</keyword>
<comment type="caution">
    <text evidence="2">The sequence shown here is derived from an EMBL/GenBank/DDBJ whole genome shotgun (WGS) entry which is preliminary data.</text>
</comment>
<evidence type="ECO:0000313" key="2">
    <source>
        <dbReference type="EMBL" id="TDQ08487.1"/>
    </source>
</evidence>
<dbReference type="OrthoDB" id="9795626at2"/>
<keyword evidence="3" id="KW-1185">Reference proteome</keyword>
<dbReference type="Gene3D" id="3.40.50.300">
    <property type="entry name" value="P-loop containing nucleotide triphosphate hydrolases"/>
    <property type="match status" value="1"/>
</dbReference>
<proteinExistence type="predicted"/>
<dbReference type="PANTHER" id="PTHR32182:SF0">
    <property type="entry name" value="DNA REPLICATION AND REPAIR PROTEIN RECF"/>
    <property type="match status" value="1"/>
</dbReference>
<dbReference type="GO" id="GO:0006302">
    <property type="term" value="P:double-strand break repair"/>
    <property type="evidence" value="ECO:0007669"/>
    <property type="project" value="TreeGrafter"/>
</dbReference>
<dbReference type="AlphaFoldDB" id="A0A4R6ST45"/>
<reference evidence="2 3" key="1">
    <citation type="submission" date="2019-03" db="EMBL/GenBank/DDBJ databases">
        <title>Genomic Encyclopedia of Archaeal and Bacterial Type Strains, Phase II (KMG-II): from individual species to whole genera.</title>
        <authorList>
            <person name="Goeker M."/>
        </authorList>
    </citation>
    <scope>NUCLEOTIDE SEQUENCE [LARGE SCALE GENOMIC DNA]</scope>
    <source>
        <strain evidence="2 3">DSM 19035</strain>
    </source>
</reference>
<dbReference type="SUPFAM" id="SSF52540">
    <property type="entry name" value="P-loop containing nucleoside triphosphate hydrolases"/>
    <property type="match status" value="2"/>
</dbReference>
<accession>A0A4R6ST45</accession>
<sequence>MLIENILLRNFRVYKGEHQLPLSTNPEKHVTIISGQNGFGKTSLLTALVWGLYGKLMADVDERYRKEIYESGGYKKYAGKLISRSLLNEAPERDTFLRSKLAITSNVVEKELIKSQISDLYTFSVSIELTDIFIPHLSCKQVTVKRTYNYQTGNEVVEILIDGNINELTKAIGSEIFINDFILPKEIAKFFFFDAEKITAFAEVKSLEEKQYFSKAYNEVLGIKKYTDLKTNLENLQLRVRKKSASKADLKKLEGFQAKISENDILLEFYNSSLLKKEQEVLTKKGDFSEIQERLIRAGSSMSFEEIQEFKKVRAKLKEEIVINKNKFNDMLELAPFAMLSSQIFQVKKQLEIEERQQNSALVNNLLKEKYLELKDAFRNKQGFDLLQVDSVLTDILISHDDLNDKSILDFTKEQHNNFLAIYDNLHNSYTKHLKNLISESKRLQSTYSITQRKIQDAESKADDPVIKTLKESYESLSSDIKILEESILDIRVKIGIADKENIALKRQISEQSKHISVEVADKNKEESASRLISHLTKFIYQLKQKKKASLEKNIKKELNRLMHKSDFVENVEVKIEGDLIDIELYDYSQSLILKDSLSKGEQQLYATALLKALITESNIQFPVFIDSPLQKLDKMHSSNIIKDFYPSVSSQVVIFPLLEKELNAEEYELLIPKIGKAFLIGQKTTNQSNFNDIFPEDLFSQYHKMSQVHVY</sequence>
<dbReference type="PANTHER" id="PTHR32182">
    <property type="entry name" value="DNA REPLICATION AND REPAIR PROTEIN RECF"/>
    <property type="match status" value="1"/>
</dbReference>